<dbReference type="Pfam" id="PF21208">
    <property type="entry name" value="euk_SelB_III"/>
    <property type="match status" value="1"/>
</dbReference>
<dbReference type="InterPro" id="IPR005225">
    <property type="entry name" value="Small_GTP-bd"/>
</dbReference>
<evidence type="ECO:0000256" key="10">
    <source>
        <dbReference type="ARBA" id="ARBA00022553"/>
    </source>
</evidence>
<keyword evidence="12" id="KW-0375">Hydrogen ion transport</keyword>
<keyword evidence="10" id="KW-0597">Phosphoprotein</keyword>
<dbReference type="Gene3D" id="3.40.50.300">
    <property type="entry name" value="P-loop containing nucleotide triphosphate hydrolases"/>
    <property type="match status" value="1"/>
</dbReference>
<dbReference type="EMBL" id="CAJPEX010000063">
    <property type="protein sequence ID" value="CAG0912924.1"/>
    <property type="molecule type" value="Genomic_DNA"/>
</dbReference>
<dbReference type="InterPro" id="IPR049393">
    <property type="entry name" value="eEFSec_III"/>
</dbReference>
<evidence type="ECO:0000256" key="18">
    <source>
        <dbReference type="ARBA" id="ARBA00049117"/>
    </source>
</evidence>
<dbReference type="GO" id="GO:0007430">
    <property type="term" value="P:terminal branching, open tracheal system"/>
    <property type="evidence" value="ECO:0007669"/>
    <property type="project" value="UniProtKB-ARBA"/>
</dbReference>
<comment type="function">
    <text evidence="19">Translation factor required for the incorporation of the rare amino acid selenocysteine encoded by UGA codons. Replaces the eRF1-eRF3-GTP ternary complex for the insertion of selenocysteine directed by the UGA codon. Insertion of selenocysteine at UGA codons is mediated by SECISBP2 and EEFSEC: SECISBP2 (1) specifically binds the SECIS sequence once the 80S ribosome encounters an in-frame UGA codon and (2) contacts the RPS27A/eS31 of the 40S ribosome before ribosome stalling. (3) GTP-bound EEFSEC then delivers selenocysteinyl-tRNA(Sec) to the 80S ribosome and adopts a preaccommodated state conformation. (4) After GTP hydrolysis, EEFSEC dissociates from the assembly, selenocysteinyl-tRNA(Sec) accommodates, and peptide bond synthesis and selenoprotein elongation occur.</text>
</comment>
<keyword evidence="8" id="KW-0488">Methylation</keyword>
<evidence type="ECO:0000313" key="24">
    <source>
        <dbReference type="Proteomes" id="UP000678499"/>
    </source>
</evidence>
<proteinExistence type="inferred from homology"/>
<evidence type="ECO:0000256" key="15">
    <source>
        <dbReference type="ARBA" id="ARBA00023065"/>
    </source>
</evidence>
<dbReference type="NCBIfam" id="TIGR00231">
    <property type="entry name" value="small_GTP"/>
    <property type="match status" value="1"/>
</dbReference>
<dbReference type="AlphaFoldDB" id="A0A7R9G9S3"/>
<gene>
    <name evidence="23" type="ORF">NMOB1V02_LOCUS694</name>
</gene>
<keyword evidence="11" id="KW-0547">Nucleotide-binding</keyword>
<dbReference type="Gene3D" id="2.40.30.10">
    <property type="entry name" value="Translation factors"/>
    <property type="match status" value="2"/>
</dbReference>
<keyword evidence="17" id="KW-0539">Nucleus</keyword>
<evidence type="ECO:0000256" key="1">
    <source>
        <dbReference type="ARBA" id="ARBA00001936"/>
    </source>
</evidence>
<evidence type="ECO:0000313" key="23">
    <source>
        <dbReference type="EMBL" id="CAD7272772.1"/>
    </source>
</evidence>
<dbReference type="SUPFAM" id="SSF50447">
    <property type="entry name" value="Translation proteins"/>
    <property type="match status" value="1"/>
</dbReference>
<accession>A0A7R9G9S3</accession>
<dbReference type="Pfam" id="PF03144">
    <property type="entry name" value="GTP_EFTU_D2"/>
    <property type="match status" value="1"/>
</dbReference>
<dbReference type="InterPro" id="IPR044911">
    <property type="entry name" value="V-type_ATPase_csu/dsu_dom_3"/>
</dbReference>
<keyword evidence="24" id="KW-1185">Reference proteome</keyword>
<evidence type="ECO:0000256" key="21">
    <source>
        <dbReference type="ARBA" id="ARBA00082387"/>
    </source>
</evidence>
<dbReference type="Proteomes" id="UP000678499">
    <property type="component" value="Unassembled WGS sequence"/>
</dbReference>
<dbReference type="InterPro" id="IPR004161">
    <property type="entry name" value="EFTu-like_2"/>
</dbReference>
<dbReference type="Pfam" id="PF21131">
    <property type="entry name" value="eEFSec_4th"/>
    <property type="match status" value="1"/>
</dbReference>
<dbReference type="InterPro" id="IPR049394">
    <property type="entry name" value="eEFSec_C"/>
</dbReference>
<evidence type="ECO:0000256" key="9">
    <source>
        <dbReference type="ARBA" id="ARBA00022490"/>
    </source>
</evidence>
<reference evidence="23" key="1">
    <citation type="submission" date="2020-11" db="EMBL/GenBank/DDBJ databases">
        <authorList>
            <person name="Tran Van P."/>
        </authorList>
    </citation>
    <scope>NUCLEOTIDE SEQUENCE</scope>
</reference>
<dbReference type="PANTHER" id="PTHR11028">
    <property type="entry name" value="VACUOLAR ATP SYNTHASE SUBUNIT AC39"/>
    <property type="match status" value="1"/>
</dbReference>
<organism evidence="23">
    <name type="scientific">Notodromas monacha</name>
    <dbReference type="NCBI Taxonomy" id="399045"/>
    <lineage>
        <taxon>Eukaryota</taxon>
        <taxon>Metazoa</taxon>
        <taxon>Ecdysozoa</taxon>
        <taxon>Arthropoda</taxon>
        <taxon>Crustacea</taxon>
        <taxon>Oligostraca</taxon>
        <taxon>Ostracoda</taxon>
        <taxon>Podocopa</taxon>
        <taxon>Podocopida</taxon>
        <taxon>Cypridocopina</taxon>
        <taxon>Cypridoidea</taxon>
        <taxon>Cyprididae</taxon>
        <taxon>Notodromas</taxon>
    </lineage>
</organism>
<evidence type="ECO:0000256" key="13">
    <source>
        <dbReference type="ARBA" id="ARBA00022801"/>
    </source>
</evidence>
<dbReference type="Pfam" id="PF01992">
    <property type="entry name" value="vATP-synt_AC39"/>
    <property type="match status" value="1"/>
</dbReference>
<dbReference type="GO" id="GO:0033179">
    <property type="term" value="C:proton-transporting V-type ATPase, V0 domain"/>
    <property type="evidence" value="ECO:0007669"/>
    <property type="project" value="InterPro"/>
</dbReference>
<dbReference type="InterPro" id="IPR009000">
    <property type="entry name" value="Transl_B-barrel_sf"/>
</dbReference>
<keyword evidence="9" id="KW-0963">Cytoplasm</keyword>
<dbReference type="CDD" id="cd04094">
    <property type="entry name" value="eSelB_III"/>
    <property type="match status" value="1"/>
</dbReference>
<feature type="domain" description="Tr-type G" evidence="22">
    <location>
        <begin position="332"/>
        <end position="530"/>
    </location>
</feature>
<dbReference type="FunFam" id="1.20.1690.10:FF:000002">
    <property type="entry name" value="V-type proton ATPase subunit"/>
    <property type="match status" value="1"/>
</dbReference>
<name>A0A7R9G9S3_9CRUS</name>
<evidence type="ECO:0000256" key="19">
    <source>
        <dbReference type="ARBA" id="ARBA00054716"/>
    </source>
</evidence>
<dbReference type="FunFam" id="3.40.50.300:FF:000900">
    <property type="entry name" value="Eukaryotic elongation factor, selenocysteine-tRNA-specific"/>
    <property type="match status" value="1"/>
</dbReference>
<dbReference type="CDD" id="cd03696">
    <property type="entry name" value="SelB_II"/>
    <property type="match status" value="1"/>
</dbReference>
<protein>
    <recommendedName>
        <fullName evidence="6">Selenocysteine-specific elongation factor</fullName>
    </recommendedName>
    <alternativeName>
        <fullName evidence="21">Elongation factor sec</fullName>
    </alternativeName>
    <alternativeName>
        <fullName evidence="20">Eukaryotic elongation factor, selenocysteine-tRNA-specific</fullName>
    </alternativeName>
</protein>
<sequence>MVMMMEYVFNIDTGYLEGLCRGFKNGILKQSDYLNLVQCETLEDLKLHLQSTDYGSFLANEAGPLAVSVIDDKLREKLVVEFQHMRNQAVAPLSTFLDFITYSYMIDNIILLITGTLHQRPISELIPKCHPLGSFEQMEAIHVASTPAELYNAVLVDTPLAPFFVDCVSQQDLDEMNIEIIRNTLYKAYLEAFYKFCEDLGGATAEIMCEILAFEADRRAFIITINAFEAELTKEDRAKLYPRCGKLFPDGLSMLEKADDYEQVKAVASYYTDYAMLFEGAGNNPGEKTLEDKFFEHEVKLNVNAFLQQFHYGVFYAYLRLKEQECRNIMKTLNFNVGVLGHVDSGKTSLCKALSTVASTACFDKNPQSKERGITLDLGFSSFVVDFPERLKPEADFEKLQITLVDCPGHASLIRTIIGGAQIIDLMMLVVDVTKGIQTQTAECIVIGEIACSKLIIILNKTDLVPAEKRESVIAKLSKRLLATLSETRFKDVKVVSAAATPGGADAGDVAPEGVDGVVECLKDAVYIPQRSSKGNMVFAVDHCFSIRGQGTVMTGTVVSGQIKVNDNVDIPAMKVTKKVKSMQMFHKPVDVAVQGDRVGICVTQFDPKLLERGIVCSPDTAVTIYASIISVESIRFFKGQVATKAKFHISMGHETVMAKLTFFGSDSSGNFDYSNEYRFQKELRRRDREEQRVGETLDEGSSVLDPFPEAQFALLEFDRAVTVIPECLVLGSKLDTDIHANLCRLAFHGKLLDHFSDPKYAEKSLPKLKVFKDKKKEGVVERAPNEYEVIVKNLFKKETDLNLFAGLQVSLSTGENGTVEGGFGQSGKVKIRVTGGLKPETFLSVGGASKKKKVEKPDGGGEKITVTMAFKRFIFDPKKGFLQS</sequence>
<dbReference type="GO" id="GO:0005634">
    <property type="term" value="C:nucleus"/>
    <property type="evidence" value="ECO:0007669"/>
    <property type="project" value="UniProtKB-SubCell"/>
</dbReference>
<dbReference type="InterPro" id="IPR035067">
    <property type="entry name" value="V-type_ATPase_csu/dsu"/>
</dbReference>
<keyword evidence="15" id="KW-0406">Ion transport</keyword>
<dbReference type="Gene3D" id="1.10.132.50">
    <property type="entry name" value="ATP synthase (C/AC39) subunit, domain 3"/>
    <property type="match status" value="1"/>
</dbReference>
<dbReference type="GO" id="GO:0046961">
    <property type="term" value="F:proton-transporting ATPase activity, rotational mechanism"/>
    <property type="evidence" value="ECO:0007669"/>
    <property type="project" value="InterPro"/>
</dbReference>
<evidence type="ECO:0000256" key="8">
    <source>
        <dbReference type="ARBA" id="ARBA00022481"/>
    </source>
</evidence>
<dbReference type="GO" id="GO:0005525">
    <property type="term" value="F:GTP binding"/>
    <property type="evidence" value="ECO:0007669"/>
    <property type="project" value="UniProtKB-KW"/>
</dbReference>
<dbReference type="FunFam" id="2.40.30.10:FF:000052">
    <property type="entry name" value="Selenocysteine-specific elongation factor EF-Sec"/>
    <property type="match status" value="1"/>
</dbReference>
<comment type="subcellular location">
    <subcellularLocation>
        <location evidence="4">Cytoplasm</location>
    </subcellularLocation>
    <subcellularLocation>
        <location evidence="3">Nucleus</location>
    </subcellularLocation>
</comment>
<evidence type="ECO:0000256" key="16">
    <source>
        <dbReference type="ARBA" id="ARBA00023134"/>
    </source>
</evidence>
<keyword evidence="14" id="KW-0648">Protein biosynthesis</keyword>
<dbReference type="GO" id="GO:0005737">
    <property type="term" value="C:cytoplasm"/>
    <property type="evidence" value="ECO:0007669"/>
    <property type="project" value="UniProtKB-SubCell"/>
</dbReference>
<evidence type="ECO:0000256" key="14">
    <source>
        <dbReference type="ARBA" id="ARBA00022917"/>
    </source>
</evidence>
<evidence type="ECO:0000256" key="12">
    <source>
        <dbReference type="ARBA" id="ARBA00022781"/>
    </source>
</evidence>
<comment type="cofactor">
    <cofactor evidence="2">
        <name>Mg(2+)</name>
        <dbReference type="ChEBI" id="CHEBI:18420"/>
    </cofactor>
</comment>
<evidence type="ECO:0000256" key="3">
    <source>
        <dbReference type="ARBA" id="ARBA00004123"/>
    </source>
</evidence>
<evidence type="ECO:0000256" key="2">
    <source>
        <dbReference type="ARBA" id="ARBA00001946"/>
    </source>
</evidence>
<keyword evidence="13" id="KW-0378">Hydrolase</keyword>
<evidence type="ECO:0000256" key="4">
    <source>
        <dbReference type="ARBA" id="ARBA00004496"/>
    </source>
</evidence>
<dbReference type="InterPro" id="IPR016727">
    <property type="entry name" value="ATPase_V0-cplx_dsu"/>
</dbReference>
<evidence type="ECO:0000256" key="11">
    <source>
        <dbReference type="ARBA" id="ARBA00022741"/>
    </source>
</evidence>
<evidence type="ECO:0000256" key="5">
    <source>
        <dbReference type="ARBA" id="ARBA00006709"/>
    </source>
</evidence>
<dbReference type="InterPro" id="IPR002843">
    <property type="entry name" value="ATPase_V0-cplx_csu/dsu"/>
</dbReference>
<dbReference type="PROSITE" id="PS51722">
    <property type="entry name" value="G_TR_2"/>
    <property type="match status" value="1"/>
</dbReference>
<dbReference type="FunFam" id="1.20.1690.10:FF:000001">
    <property type="entry name" value="V-type proton ATPase subunit"/>
    <property type="match status" value="1"/>
</dbReference>
<dbReference type="PRINTS" id="PR00315">
    <property type="entry name" value="ELONGATNFCT"/>
</dbReference>
<evidence type="ECO:0000259" key="22">
    <source>
        <dbReference type="PROSITE" id="PS51722"/>
    </source>
</evidence>
<dbReference type="InterPro" id="IPR000795">
    <property type="entry name" value="T_Tr_GTP-bd_dom"/>
</dbReference>
<evidence type="ECO:0000256" key="6">
    <source>
        <dbReference type="ARBA" id="ARBA00015953"/>
    </source>
</evidence>
<dbReference type="EMBL" id="OA882100">
    <property type="protein sequence ID" value="CAD7272772.1"/>
    <property type="molecule type" value="Genomic_DNA"/>
</dbReference>
<keyword evidence="7" id="KW-0813">Transport</keyword>
<evidence type="ECO:0000256" key="20">
    <source>
        <dbReference type="ARBA" id="ARBA00076506"/>
    </source>
</evidence>
<comment type="cofactor">
    <cofactor evidence="1">
        <name>Mn(2+)</name>
        <dbReference type="ChEBI" id="CHEBI:29035"/>
    </cofactor>
</comment>
<dbReference type="OrthoDB" id="2067at2759"/>
<dbReference type="CDD" id="cd01889">
    <property type="entry name" value="SelB_euk"/>
    <property type="match status" value="1"/>
</dbReference>
<dbReference type="GO" id="GO:0003924">
    <property type="term" value="F:GTPase activity"/>
    <property type="evidence" value="ECO:0007669"/>
    <property type="project" value="InterPro"/>
</dbReference>
<evidence type="ECO:0000256" key="7">
    <source>
        <dbReference type="ARBA" id="ARBA00022448"/>
    </source>
</evidence>
<comment type="similarity">
    <text evidence="5">Belongs to the V-ATPase V0D/AC39 subunit family.</text>
</comment>
<dbReference type="Pfam" id="PF00009">
    <property type="entry name" value="GTP_EFTU"/>
    <property type="match status" value="1"/>
</dbReference>
<dbReference type="InterPro" id="IPR036079">
    <property type="entry name" value="ATPase_csu/dsu_sf"/>
</dbReference>
<evidence type="ECO:0000256" key="17">
    <source>
        <dbReference type="ARBA" id="ARBA00023242"/>
    </source>
</evidence>
<dbReference type="InterPro" id="IPR027417">
    <property type="entry name" value="P-loop_NTPase"/>
</dbReference>
<dbReference type="GO" id="GO:0001514">
    <property type="term" value="P:selenocysteine incorporation"/>
    <property type="evidence" value="ECO:0007669"/>
    <property type="project" value="UniProtKB-ARBA"/>
</dbReference>
<dbReference type="Gene3D" id="1.20.1690.10">
    <property type="entry name" value="V-type ATP synthase subunit C domain"/>
    <property type="match status" value="2"/>
</dbReference>
<dbReference type="SUPFAM" id="SSF103486">
    <property type="entry name" value="V-type ATP synthase subunit C"/>
    <property type="match status" value="1"/>
</dbReference>
<comment type="catalytic activity">
    <reaction evidence="18">
        <text>GTP + H2O = GDP + phosphate + H(+)</text>
        <dbReference type="Rhea" id="RHEA:19669"/>
        <dbReference type="ChEBI" id="CHEBI:15377"/>
        <dbReference type="ChEBI" id="CHEBI:15378"/>
        <dbReference type="ChEBI" id="CHEBI:37565"/>
        <dbReference type="ChEBI" id="CHEBI:43474"/>
        <dbReference type="ChEBI" id="CHEBI:58189"/>
    </reaction>
    <physiologicalReaction direction="left-to-right" evidence="18">
        <dbReference type="Rhea" id="RHEA:19670"/>
    </physiologicalReaction>
</comment>
<keyword evidence="16" id="KW-0342">GTP-binding</keyword>
<dbReference type="SUPFAM" id="SSF52540">
    <property type="entry name" value="P-loop containing nucleoside triphosphate hydrolases"/>
    <property type="match status" value="1"/>
</dbReference>